<dbReference type="InterPro" id="IPR036919">
    <property type="entry name" value="Ribo_uL30_ferredoxin-like_sf"/>
</dbReference>
<dbReference type="PANTHER" id="PTHR11524:SF12">
    <property type="entry name" value="LARGE RIBOSOMAL SUBUNIT PROTEIN UL30"/>
    <property type="match status" value="1"/>
</dbReference>
<dbReference type="Proteomes" id="UP000694421">
    <property type="component" value="Unplaced"/>
</dbReference>
<dbReference type="InterPro" id="IPR035808">
    <property type="entry name" value="Ribosomal_uL30_euk_arc"/>
</dbReference>
<accession>A0A8D0BNG5</accession>
<evidence type="ECO:0008006" key="3">
    <source>
        <dbReference type="Google" id="ProtNLM"/>
    </source>
</evidence>
<dbReference type="InterPro" id="IPR039699">
    <property type="entry name" value="Ribosomal_uL30"/>
</dbReference>
<proteinExistence type="predicted"/>
<keyword evidence="2" id="KW-1185">Reference proteome</keyword>
<reference evidence="1" key="1">
    <citation type="submission" date="2025-08" db="UniProtKB">
        <authorList>
            <consortium name="Ensembl"/>
        </authorList>
    </citation>
    <scope>IDENTIFICATION</scope>
</reference>
<dbReference type="SUPFAM" id="SSF55129">
    <property type="entry name" value="Ribosomal protein L30p/L7e"/>
    <property type="match status" value="1"/>
</dbReference>
<dbReference type="Ensembl" id="ENSSMRT00000009034.1">
    <property type="protein sequence ID" value="ENSSMRP00000007723.1"/>
    <property type="gene ID" value="ENSSMRG00000006194.1"/>
</dbReference>
<name>A0A8D0BNG5_SALMN</name>
<dbReference type="GeneTree" id="ENSGT00950000182878"/>
<dbReference type="GO" id="GO:0003723">
    <property type="term" value="F:RNA binding"/>
    <property type="evidence" value="ECO:0007669"/>
    <property type="project" value="TreeGrafter"/>
</dbReference>
<dbReference type="CDD" id="cd01657">
    <property type="entry name" value="Ribosomal_L7_archeal_euk"/>
    <property type="match status" value="1"/>
</dbReference>
<dbReference type="GO" id="GO:0000463">
    <property type="term" value="P:maturation of LSU-rRNA from tricistronic rRNA transcript (SSU-rRNA, 5.8S rRNA, LSU-rRNA)"/>
    <property type="evidence" value="ECO:0007669"/>
    <property type="project" value="TreeGrafter"/>
</dbReference>
<evidence type="ECO:0000313" key="1">
    <source>
        <dbReference type="Ensembl" id="ENSSMRP00000007723.1"/>
    </source>
</evidence>
<dbReference type="GO" id="GO:0003735">
    <property type="term" value="F:structural constituent of ribosome"/>
    <property type="evidence" value="ECO:0007669"/>
    <property type="project" value="TreeGrafter"/>
</dbReference>
<dbReference type="PANTHER" id="PTHR11524">
    <property type="entry name" value="60S RIBOSOMAL PROTEIN L7"/>
    <property type="match status" value="1"/>
</dbReference>
<protein>
    <recommendedName>
        <fullName evidence="3">Ribosomal protein L30 ferredoxin-like fold domain-containing protein</fullName>
    </recommendedName>
</protein>
<evidence type="ECO:0000313" key="2">
    <source>
        <dbReference type="Proteomes" id="UP000694421"/>
    </source>
</evidence>
<organism evidence="1 2">
    <name type="scientific">Salvator merianae</name>
    <name type="common">Argentine black and white tegu</name>
    <name type="synonym">Tupinambis merianae</name>
    <dbReference type="NCBI Taxonomy" id="96440"/>
    <lineage>
        <taxon>Eukaryota</taxon>
        <taxon>Metazoa</taxon>
        <taxon>Chordata</taxon>
        <taxon>Craniata</taxon>
        <taxon>Vertebrata</taxon>
        <taxon>Euteleostomi</taxon>
        <taxon>Lepidosauria</taxon>
        <taxon>Squamata</taxon>
        <taxon>Bifurcata</taxon>
        <taxon>Unidentata</taxon>
        <taxon>Episquamata</taxon>
        <taxon>Laterata</taxon>
        <taxon>Teiioidea</taxon>
        <taxon>Teiidae</taxon>
        <taxon>Salvator</taxon>
    </lineage>
</organism>
<dbReference type="Gene3D" id="3.30.1390.20">
    <property type="entry name" value="Ribosomal protein L30, ferredoxin-like fold domain"/>
    <property type="match status" value="1"/>
</dbReference>
<dbReference type="AlphaFoldDB" id="A0A8D0BNG5"/>
<reference evidence="1" key="2">
    <citation type="submission" date="2025-09" db="UniProtKB">
        <authorList>
            <consortium name="Ensembl"/>
        </authorList>
    </citation>
    <scope>IDENTIFICATION</scope>
</reference>
<dbReference type="GO" id="GO:0022625">
    <property type="term" value="C:cytosolic large ribosomal subunit"/>
    <property type="evidence" value="ECO:0007669"/>
    <property type="project" value="TreeGrafter"/>
</dbReference>
<sequence>MHKWGKLPEIHAQTYLCSEHIELTALVPRLAKYFSSFICIKFSMAHLKLNRTSINMLWIVEPYIAWGQPNMKSVIALTDNSLIKRCLKTYGIVCIEDLIHEIYTVGKKFKVVNNFLWSFKLSSPWGGMKKKTIHFLEGGDAGN</sequence>